<evidence type="ECO:0000256" key="9">
    <source>
        <dbReference type="ARBA" id="ARBA00022741"/>
    </source>
</evidence>
<dbReference type="Gene3D" id="3.40.50.450">
    <property type="match status" value="1"/>
</dbReference>
<dbReference type="GO" id="GO:0005524">
    <property type="term" value="F:ATP binding"/>
    <property type="evidence" value="ECO:0007669"/>
    <property type="project" value="UniProtKB-KW"/>
</dbReference>
<keyword evidence="6" id="KW-0963">Cytoplasm</keyword>
<dbReference type="InterPro" id="IPR012003">
    <property type="entry name" value="ATP_PFK_prok-type"/>
</dbReference>
<protein>
    <recommendedName>
        <fullName evidence="5">6-phosphofructokinase</fullName>
        <ecNumber evidence="5">2.7.1.11</ecNumber>
    </recommendedName>
</protein>
<dbReference type="GO" id="GO:0048029">
    <property type="term" value="F:monosaccharide binding"/>
    <property type="evidence" value="ECO:0007669"/>
    <property type="project" value="TreeGrafter"/>
</dbReference>
<dbReference type="Proteomes" id="UP000430975">
    <property type="component" value="Unassembled WGS sequence"/>
</dbReference>
<evidence type="ECO:0000256" key="7">
    <source>
        <dbReference type="ARBA" id="ARBA00022679"/>
    </source>
</evidence>
<reference evidence="17 18" key="1">
    <citation type="submission" date="2019-11" db="EMBL/GenBank/DDBJ databases">
        <title>Characterisation of Fundicoccus ignavus gen. nov. sp. nov., a novel genus of the family Aerococcaceae isolated from bulk tank milk.</title>
        <authorList>
            <person name="Siebert A."/>
            <person name="Huptas C."/>
            <person name="Wenning M."/>
            <person name="Scherer S."/>
            <person name="Doll E.V."/>
        </authorList>
    </citation>
    <scope>NUCLEOTIDE SEQUENCE [LARGE SCALE GENOMIC DNA]</scope>
    <source>
        <strain evidence="17 18">WS4759</strain>
    </source>
</reference>
<dbReference type="PANTHER" id="PTHR13697">
    <property type="entry name" value="PHOSPHOFRUCTOKINASE"/>
    <property type="match status" value="1"/>
</dbReference>
<evidence type="ECO:0000256" key="1">
    <source>
        <dbReference type="ARBA" id="ARBA00001946"/>
    </source>
</evidence>
<dbReference type="InterPro" id="IPR022953">
    <property type="entry name" value="ATP_PFK"/>
</dbReference>
<dbReference type="NCBIfam" id="NF002872">
    <property type="entry name" value="PRK03202.1"/>
    <property type="match status" value="1"/>
</dbReference>
<evidence type="ECO:0000256" key="4">
    <source>
        <dbReference type="ARBA" id="ARBA00004679"/>
    </source>
</evidence>
<dbReference type="PRINTS" id="PR00476">
    <property type="entry name" value="PHFRCTKINASE"/>
</dbReference>
<dbReference type="Gene3D" id="3.40.50.460">
    <property type="entry name" value="Phosphofructokinase domain"/>
    <property type="match status" value="1"/>
</dbReference>
<dbReference type="EMBL" id="WJQS01000006">
    <property type="protein sequence ID" value="MRI85819.1"/>
    <property type="molecule type" value="Genomic_DNA"/>
</dbReference>
<evidence type="ECO:0000256" key="6">
    <source>
        <dbReference type="ARBA" id="ARBA00022490"/>
    </source>
</evidence>
<comment type="subcellular location">
    <subcellularLocation>
        <location evidence="3">Cytoplasm</location>
    </subcellularLocation>
</comment>
<dbReference type="AlphaFoldDB" id="A0A6I2GKM9"/>
<comment type="cofactor">
    <cofactor evidence="1">
        <name>Mg(2+)</name>
        <dbReference type="ChEBI" id="CHEBI:18420"/>
    </cofactor>
</comment>
<evidence type="ECO:0000256" key="10">
    <source>
        <dbReference type="ARBA" id="ARBA00022777"/>
    </source>
</evidence>
<dbReference type="UniPathway" id="UPA00109">
    <property type="reaction ID" value="UER00182"/>
</dbReference>
<keyword evidence="10 17" id="KW-0418">Kinase</keyword>
<dbReference type="GO" id="GO:0003872">
    <property type="term" value="F:6-phosphofructokinase activity"/>
    <property type="evidence" value="ECO:0007669"/>
    <property type="project" value="UniProtKB-EC"/>
</dbReference>
<keyword evidence="18" id="KW-1185">Reference proteome</keyword>
<evidence type="ECO:0000256" key="5">
    <source>
        <dbReference type="ARBA" id="ARBA00012055"/>
    </source>
</evidence>
<dbReference type="InterPro" id="IPR000023">
    <property type="entry name" value="Phosphofructokinase_dom"/>
</dbReference>
<dbReference type="PANTHER" id="PTHR13697:SF4">
    <property type="entry name" value="ATP-DEPENDENT 6-PHOSPHOFRUCTOKINASE"/>
    <property type="match status" value="1"/>
</dbReference>
<dbReference type="PIRSF" id="PIRSF000532">
    <property type="entry name" value="ATP_PFK_prok"/>
    <property type="match status" value="1"/>
</dbReference>
<evidence type="ECO:0000256" key="13">
    <source>
        <dbReference type="ARBA" id="ARBA00023152"/>
    </source>
</evidence>
<dbReference type="EC" id="2.7.1.11" evidence="5"/>
<evidence type="ECO:0000259" key="16">
    <source>
        <dbReference type="Pfam" id="PF00365"/>
    </source>
</evidence>
<evidence type="ECO:0000256" key="11">
    <source>
        <dbReference type="ARBA" id="ARBA00022840"/>
    </source>
</evidence>
<evidence type="ECO:0000256" key="2">
    <source>
        <dbReference type="ARBA" id="ARBA00002659"/>
    </source>
</evidence>
<evidence type="ECO:0000256" key="15">
    <source>
        <dbReference type="ARBA" id="ARBA00048070"/>
    </source>
</evidence>
<organism evidence="17 18">
    <name type="scientific">Fundicoccus ignavus</name>
    <dbReference type="NCBI Taxonomy" id="2664442"/>
    <lineage>
        <taxon>Bacteria</taxon>
        <taxon>Bacillati</taxon>
        <taxon>Bacillota</taxon>
        <taxon>Bacilli</taxon>
        <taxon>Lactobacillales</taxon>
        <taxon>Aerococcaceae</taxon>
        <taxon>Fundicoccus</taxon>
    </lineage>
</organism>
<evidence type="ECO:0000256" key="12">
    <source>
        <dbReference type="ARBA" id="ARBA00022842"/>
    </source>
</evidence>
<sequence length="351" mass="37447">MIWSNGAQAYILLNILVFNFKKITMNKGVAMKKIGILTSGGDAPGMNAVINGVVTAASELEIEVVGFVNGYDGLINNEVMPLPISYVKQINALGGTVLGTARSAEFMKPEVREETIARLKAEGFAGLVVIGGDGSYKGAKAIMDLGLPVVALPGTIDNDIPMTDATIGFRTALNNVMDSVDRIVTSAASHGHNFAIEVMGRHAGDIALWSGLALDADVIITDKAEFEAANVVTALEKSKASGKKYRLIIIAEGAMTAEAFKEIIEAESDFKIHPLLLGHIQRGGMASLDDRIMGKLYGEKAVHYFENGGAGCCMGIQKNQIVIQDLTEVLSAHKEMILPFGYTGAKYRLID</sequence>
<dbReference type="GO" id="GO:0030388">
    <property type="term" value="P:fructose 1,6-bisphosphate metabolic process"/>
    <property type="evidence" value="ECO:0007669"/>
    <property type="project" value="TreeGrafter"/>
</dbReference>
<comment type="function">
    <text evidence="2">Catalyzes the phosphorylation of D-fructose 6-phosphate to fructose 1,6-bisphosphate by ATP, the first committing step of glycolysis.</text>
</comment>
<evidence type="ECO:0000256" key="3">
    <source>
        <dbReference type="ARBA" id="ARBA00004496"/>
    </source>
</evidence>
<dbReference type="GO" id="GO:0005945">
    <property type="term" value="C:6-phosphofructokinase complex"/>
    <property type="evidence" value="ECO:0007669"/>
    <property type="project" value="TreeGrafter"/>
</dbReference>
<dbReference type="Pfam" id="PF00365">
    <property type="entry name" value="PFK"/>
    <property type="match status" value="1"/>
</dbReference>
<dbReference type="GO" id="GO:0016208">
    <property type="term" value="F:AMP binding"/>
    <property type="evidence" value="ECO:0007669"/>
    <property type="project" value="TreeGrafter"/>
</dbReference>
<keyword evidence="7 17" id="KW-0808">Transferase</keyword>
<proteinExistence type="inferred from homology"/>
<dbReference type="GO" id="GO:0070095">
    <property type="term" value="F:fructose-6-phosphate binding"/>
    <property type="evidence" value="ECO:0007669"/>
    <property type="project" value="TreeGrafter"/>
</dbReference>
<keyword evidence="9" id="KW-0547">Nucleotide-binding</keyword>
<dbReference type="GO" id="GO:0006002">
    <property type="term" value="P:fructose 6-phosphate metabolic process"/>
    <property type="evidence" value="ECO:0007669"/>
    <property type="project" value="InterPro"/>
</dbReference>
<evidence type="ECO:0000256" key="8">
    <source>
        <dbReference type="ARBA" id="ARBA00022723"/>
    </source>
</evidence>
<keyword evidence="12" id="KW-0460">Magnesium</keyword>
<keyword evidence="8" id="KW-0479">Metal-binding</keyword>
<comment type="pathway">
    <text evidence="4">Carbohydrate degradation; glycolysis; D-glyceraldehyde 3-phosphate and glycerone phosphate from D-glucose: step 3/4.</text>
</comment>
<evidence type="ECO:0000256" key="14">
    <source>
        <dbReference type="ARBA" id="ARBA00038478"/>
    </source>
</evidence>
<dbReference type="GO" id="GO:0046872">
    <property type="term" value="F:metal ion binding"/>
    <property type="evidence" value="ECO:0007669"/>
    <property type="project" value="UniProtKB-KW"/>
</dbReference>
<dbReference type="InterPro" id="IPR035966">
    <property type="entry name" value="PKF_sf"/>
</dbReference>
<comment type="similarity">
    <text evidence="14">Belongs to the phosphofructokinase type A (PFKA) family.</text>
</comment>
<dbReference type="FunFam" id="3.40.50.460:FF:000002">
    <property type="entry name" value="ATP-dependent 6-phosphofructokinase"/>
    <property type="match status" value="1"/>
</dbReference>
<comment type="caution">
    <text evidence="17">The sequence shown here is derived from an EMBL/GenBank/DDBJ whole genome shotgun (WGS) entry which is preliminary data.</text>
</comment>
<gene>
    <name evidence="17" type="ORF">GIY09_08060</name>
</gene>
<evidence type="ECO:0000313" key="18">
    <source>
        <dbReference type="Proteomes" id="UP000430975"/>
    </source>
</evidence>
<comment type="catalytic activity">
    <reaction evidence="15">
        <text>beta-D-fructose 6-phosphate + ATP = beta-D-fructose 1,6-bisphosphate + ADP + H(+)</text>
        <dbReference type="Rhea" id="RHEA:16109"/>
        <dbReference type="ChEBI" id="CHEBI:15378"/>
        <dbReference type="ChEBI" id="CHEBI:30616"/>
        <dbReference type="ChEBI" id="CHEBI:32966"/>
        <dbReference type="ChEBI" id="CHEBI:57634"/>
        <dbReference type="ChEBI" id="CHEBI:456216"/>
        <dbReference type="EC" id="2.7.1.11"/>
    </reaction>
</comment>
<dbReference type="GO" id="GO:0061621">
    <property type="term" value="P:canonical glycolysis"/>
    <property type="evidence" value="ECO:0007669"/>
    <property type="project" value="TreeGrafter"/>
</dbReference>
<dbReference type="SUPFAM" id="SSF53784">
    <property type="entry name" value="Phosphofructokinase"/>
    <property type="match status" value="1"/>
</dbReference>
<name>A0A6I2GKM9_9LACT</name>
<feature type="domain" description="Phosphofructokinase" evidence="16">
    <location>
        <begin position="33"/>
        <end position="304"/>
    </location>
</feature>
<accession>A0A6I2GKM9</accession>
<evidence type="ECO:0000313" key="17">
    <source>
        <dbReference type="EMBL" id="MRI85819.1"/>
    </source>
</evidence>
<keyword evidence="11" id="KW-0067">ATP-binding</keyword>
<keyword evidence="13" id="KW-0324">Glycolysis</keyword>
<dbReference type="GO" id="GO:0042802">
    <property type="term" value="F:identical protein binding"/>
    <property type="evidence" value="ECO:0007669"/>
    <property type="project" value="TreeGrafter"/>
</dbReference>